<keyword evidence="1" id="KW-1133">Transmembrane helix</keyword>
<comment type="caution">
    <text evidence="2">The sequence shown here is derived from an EMBL/GenBank/DDBJ whole genome shotgun (WGS) entry which is preliminary data.</text>
</comment>
<dbReference type="OrthoDB" id="7057004at2"/>
<dbReference type="PATRIC" id="fig|1122147.4.peg.1863"/>
<dbReference type="PANTHER" id="PTHR37314:SF4">
    <property type="entry name" value="UPF0700 TRANSMEMBRANE PROTEIN YOAK"/>
    <property type="match status" value="1"/>
</dbReference>
<dbReference type="Proteomes" id="UP000050949">
    <property type="component" value="Unassembled WGS sequence"/>
</dbReference>
<dbReference type="AlphaFoldDB" id="A0A0R1XNZ6"/>
<gene>
    <name evidence="2" type="ORF">FC91_GL001795</name>
</gene>
<sequence length="236" mass="25494">MEKETAGKPVYALGDRFATACLMTAIGGFLDAYTFTQHGGVFASTQTGNLVLFAISIMNGQFTAALQKIVPVGLFCCGILSTHWVEHHLNGTGRNFWRLGVILVEIVIFVAVGFLPTRTPAILITSAIAFTTALQMTAFRSMNGLGYANMFSTGNLQKAMNNLYSTLATRNRAAGEKFGHYGGLVLCFVAGALVSSLAGRWLTTRSIWVVAGILVIFSTVQLRLSLSAEIYLDRNH</sequence>
<evidence type="ECO:0000256" key="1">
    <source>
        <dbReference type="SAM" id="Phobius"/>
    </source>
</evidence>
<feature type="transmembrane region" description="Helical" evidence="1">
    <location>
        <begin position="207"/>
        <end position="226"/>
    </location>
</feature>
<keyword evidence="1" id="KW-0472">Membrane</keyword>
<evidence type="ECO:0008006" key="4">
    <source>
        <dbReference type="Google" id="ProtNLM"/>
    </source>
</evidence>
<dbReference type="Pfam" id="PF06912">
    <property type="entry name" value="DUF1275"/>
    <property type="match status" value="1"/>
</dbReference>
<feature type="transmembrane region" description="Helical" evidence="1">
    <location>
        <begin position="96"/>
        <end position="115"/>
    </location>
</feature>
<protein>
    <recommendedName>
        <fullName evidence="4">DUF1275 domain-containing protein</fullName>
    </recommendedName>
</protein>
<keyword evidence="1" id="KW-0812">Transmembrane</keyword>
<proteinExistence type="predicted"/>
<feature type="transmembrane region" description="Helical" evidence="1">
    <location>
        <begin position="121"/>
        <end position="139"/>
    </location>
</feature>
<reference evidence="2 3" key="1">
    <citation type="journal article" date="2015" name="Genome Announc.">
        <title>Expanding the biotechnology potential of lactobacilli through comparative genomics of 213 strains and associated genera.</title>
        <authorList>
            <person name="Sun Z."/>
            <person name="Harris H.M."/>
            <person name="McCann A."/>
            <person name="Guo C."/>
            <person name="Argimon S."/>
            <person name="Zhang W."/>
            <person name="Yang X."/>
            <person name="Jeffery I.B."/>
            <person name="Cooney J.C."/>
            <person name="Kagawa T.F."/>
            <person name="Liu W."/>
            <person name="Song Y."/>
            <person name="Salvetti E."/>
            <person name="Wrobel A."/>
            <person name="Rasinkangas P."/>
            <person name="Parkhill J."/>
            <person name="Rea M.C."/>
            <person name="O'Sullivan O."/>
            <person name="Ritari J."/>
            <person name="Douillard F.P."/>
            <person name="Paul Ross R."/>
            <person name="Yang R."/>
            <person name="Briner A.E."/>
            <person name="Felis G.E."/>
            <person name="de Vos W.M."/>
            <person name="Barrangou R."/>
            <person name="Klaenhammer T.R."/>
            <person name="Caufield P.W."/>
            <person name="Cui Y."/>
            <person name="Zhang H."/>
            <person name="O'Toole P.W."/>
        </authorList>
    </citation>
    <scope>NUCLEOTIDE SEQUENCE [LARGE SCALE GENOMIC DNA]</scope>
    <source>
        <strain evidence="2 3">DSM 16991</strain>
    </source>
</reference>
<feature type="transmembrane region" description="Helical" evidence="1">
    <location>
        <begin position="178"/>
        <end position="201"/>
    </location>
</feature>
<dbReference type="EMBL" id="AZFW01000032">
    <property type="protein sequence ID" value="KRM28332.1"/>
    <property type="molecule type" value="Genomic_DNA"/>
</dbReference>
<evidence type="ECO:0000313" key="3">
    <source>
        <dbReference type="Proteomes" id="UP000050949"/>
    </source>
</evidence>
<dbReference type="InterPro" id="IPR010699">
    <property type="entry name" value="DUF1275"/>
</dbReference>
<dbReference type="RefSeq" id="WP_051225063.1">
    <property type="nucleotide sequence ID" value="NZ_AUEH01000001.1"/>
</dbReference>
<dbReference type="PANTHER" id="PTHR37314">
    <property type="entry name" value="SLR0142 PROTEIN"/>
    <property type="match status" value="1"/>
</dbReference>
<organism evidence="2 3">
    <name type="scientific">Schleiferilactobacillus harbinensis DSM 16991</name>
    <dbReference type="NCBI Taxonomy" id="1122147"/>
    <lineage>
        <taxon>Bacteria</taxon>
        <taxon>Bacillati</taxon>
        <taxon>Bacillota</taxon>
        <taxon>Bacilli</taxon>
        <taxon>Lactobacillales</taxon>
        <taxon>Lactobacillaceae</taxon>
        <taxon>Schleiferilactobacillus</taxon>
    </lineage>
</organism>
<accession>A0A0R1XNZ6</accession>
<evidence type="ECO:0000313" key="2">
    <source>
        <dbReference type="EMBL" id="KRM28332.1"/>
    </source>
</evidence>
<name>A0A0R1XNZ6_9LACO</name>
<dbReference type="eggNOG" id="COG3619">
    <property type="taxonomic scope" value="Bacteria"/>
</dbReference>